<evidence type="ECO:0000259" key="8">
    <source>
        <dbReference type="PROSITE" id="PS50109"/>
    </source>
</evidence>
<dbReference type="InterPro" id="IPR036097">
    <property type="entry name" value="HisK_dim/P_sf"/>
</dbReference>
<dbReference type="PANTHER" id="PTHR43711:SF26">
    <property type="entry name" value="SENSOR HISTIDINE KINASE RCSC"/>
    <property type="match status" value="1"/>
</dbReference>
<feature type="domain" description="Histidine kinase" evidence="8">
    <location>
        <begin position="345"/>
        <end position="568"/>
    </location>
</feature>
<keyword evidence="6" id="KW-0902">Two-component regulatory system</keyword>
<dbReference type="InterPro" id="IPR036890">
    <property type="entry name" value="HATPase_C_sf"/>
</dbReference>
<keyword evidence="7" id="KW-1133">Transmembrane helix</keyword>
<dbReference type="Gene3D" id="1.10.287.130">
    <property type="match status" value="1"/>
</dbReference>
<dbReference type="CDD" id="cd00130">
    <property type="entry name" value="PAS"/>
    <property type="match status" value="1"/>
</dbReference>
<dbReference type="GO" id="GO:0016301">
    <property type="term" value="F:kinase activity"/>
    <property type="evidence" value="ECO:0007669"/>
    <property type="project" value="UniProtKB-KW"/>
</dbReference>
<dbReference type="InterPro" id="IPR001610">
    <property type="entry name" value="PAC"/>
</dbReference>
<feature type="domain" description="PAS" evidence="9">
    <location>
        <begin position="216"/>
        <end position="261"/>
    </location>
</feature>
<dbReference type="InterPro" id="IPR005467">
    <property type="entry name" value="His_kinase_dom"/>
</dbReference>
<dbReference type="EC" id="2.7.13.3" evidence="2"/>
<dbReference type="Pfam" id="PF00512">
    <property type="entry name" value="HisKA"/>
    <property type="match status" value="1"/>
</dbReference>
<accession>A0ABQ5N116</accession>
<dbReference type="Gene3D" id="3.30.565.10">
    <property type="entry name" value="Histidine kinase-like ATPase, C-terminal domain"/>
    <property type="match status" value="1"/>
</dbReference>
<dbReference type="SUPFAM" id="SSF55785">
    <property type="entry name" value="PYP-like sensor domain (PAS domain)"/>
    <property type="match status" value="1"/>
</dbReference>
<dbReference type="SMART" id="SM00387">
    <property type="entry name" value="HATPase_c"/>
    <property type="match status" value="1"/>
</dbReference>
<keyword evidence="11" id="KW-1185">Reference proteome</keyword>
<reference evidence="10 11" key="1">
    <citation type="journal article" date="2024" name="Int. J. Syst. Evol. Microbiol.">
        <title>Clostridium omnivorum sp. nov., isolated from anoxic soil under the treatment of reductive soil disinfestation.</title>
        <authorList>
            <person name="Ueki A."/>
            <person name="Tonouchi A."/>
            <person name="Kaku N."/>
            <person name="Honma S."/>
            <person name="Ueki K."/>
        </authorList>
    </citation>
    <scope>NUCLEOTIDE SEQUENCE [LARGE SCALE GENOMIC DNA]</scope>
    <source>
        <strain evidence="10 11">E14</strain>
    </source>
</reference>
<dbReference type="InterPro" id="IPR003594">
    <property type="entry name" value="HATPase_dom"/>
</dbReference>
<feature type="transmembrane region" description="Helical" evidence="7">
    <location>
        <begin position="6"/>
        <end position="28"/>
    </location>
</feature>
<evidence type="ECO:0000313" key="11">
    <source>
        <dbReference type="Proteomes" id="UP001208567"/>
    </source>
</evidence>
<evidence type="ECO:0000256" key="4">
    <source>
        <dbReference type="ARBA" id="ARBA00022679"/>
    </source>
</evidence>
<dbReference type="CDD" id="cd16922">
    <property type="entry name" value="HATPase_EvgS-ArcB-TorS-like"/>
    <property type="match status" value="1"/>
</dbReference>
<evidence type="ECO:0000256" key="1">
    <source>
        <dbReference type="ARBA" id="ARBA00000085"/>
    </source>
</evidence>
<dbReference type="Pfam" id="PF02518">
    <property type="entry name" value="HATPase_c"/>
    <property type="match status" value="1"/>
</dbReference>
<dbReference type="PRINTS" id="PR00344">
    <property type="entry name" value="BCTRLSENSOR"/>
</dbReference>
<keyword evidence="7" id="KW-0472">Membrane</keyword>
<feature type="transmembrane region" description="Helical" evidence="7">
    <location>
        <begin position="118"/>
        <end position="141"/>
    </location>
</feature>
<dbReference type="PROSITE" id="PS50112">
    <property type="entry name" value="PAS"/>
    <property type="match status" value="1"/>
</dbReference>
<dbReference type="SMART" id="SM00091">
    <property type="entry name" value="PAS"/>
    <property type="match status" value="1"/>
</dbReference>
<feature type="transmembrane region" description="Helical" evidence="7">
    <location>
        <begin position="178"/>
        <end position="199"/>
    </location>
</feature>
<dbReference type="Gene3D" id="3.30.450.20">
    <property type="entry name" value="PAS domain"/>
    <property type="match status" value="1"/>
</dbReference>
<feature type="transmembrane region" description="Helical" evidence="7">
    <location>
        <begin position="40"/>
        <end position="60"/>
    </location>
</feature>
<dbReference type="SMART" id="SM00388">
    <property type="entry name" value="HisKA"/>
    <property type="match status" value="1"/>
</dbReference>
<dbReference type="SMART" id="SM00086">
    <property type="entry name" value="PAC"/>
    <property type="match status" value="1"/>
</dbReference>
<evidence type="ECO:0000256" key="5">
    <source>
        <dbReference type="ARBA" id="ARBA00022777"/>
    </source>
</evidence>
<protein>
    <recommendedName>
        <fullName evidence="2">histidine kinase</fullName>
        <ecNumber evidence="2">2.7.13.3</ecNumber>
    </recommendedName>
</protein>
<dbReference type="Proteomes" id="UP001208567">
    <property type="component" value="Unassembled WGS sequence"/>
</dbReference>
<dbReference type="InterPro" id="IPR003661">
    <property type="entry name" value="HisK_dim/P_dom"/>
</dbReference>
<evidence type="ECO:0000256" key="6">
    <source>
        <dbReference type="ARBA" id="ARBA00023012"/>
    </source>
</evidence>
<dbReference type="NCBIfam" id="TIGR00229">
    <property type="entry name" value="sensory_box"/>
    <property type="match status" value="1"/>
</dbReference>
<dbReference type="InterPro" id="IPR013767">
    <property type="entry name" value="PAS_fold"/>
</dbReference>
<keyword evidence="7" id="KW-0812">Transmembrane</keyword>
<dbReference type="EMBL" id="BRXR01000001">
    <property type="protein sequence ID" value="GLC28895.1"/>
    <property type="molecule type" value="Genomic_DNA"/>
</dbReference>
<dbReference type="Pfam" id="PF00989">
    <property type="entry name" value="PAS"/>
    <property type="match status" value="1"/>
</dbReference>
<keyword evidence="5 10" id="KW-0418">Kinase</keyword>
<evidence type="ECO:0000259" key="9">
    <source>
        <dbReference type="PROSITE" id="PS50112"/>
    </source>
</evidence>
<sequence length="595" mass="67938">MTSLIVPAVTIIICSAIVLTITYTYLYIIDKKSYLRIWAVSWLVYLLAQVITLVTVSGAFRSFVSLISYILFLASMLLLINGSCMFLNKNMPFHVNLIIYITIIWLIVTTMFEKSLVISNYPAGVVLGIGTIWVGIIFLYYGEGQIHLRRILGGTFVLWGIHKLDYPLLRSITWFAPYGYMISALFSMVITIALIFIYFEKVRMELVEAQKILISKEKRLVNIIENQRDIIFELDENGVLTFISPSCKSIFGCSDEELFGRCFLEFFGIEMWAQIKNDKGNGMNFERQWTLKDNSYKYLNVYCKPRFNYHNRFNGIFGSIQDITENKLLVEAKEYDKVKTEFFANISHELKTPLNVILASTQLLDLYNSKENNNNIHEKIEKTSSTIKQNIFRLSRLINNIIDITRVDTGYLELQLANHNIVSVVEEITMSVVDYFENKGISISFDTEIEEKIIALDREKIERVMLNLLSNSVKFTNSGGKIMVKVCDGDDFVAVSVQDTGIGIPIEKQDIIFERFRQVDNSFSRNNEGSGIGLSLVKSLVELHGGSVTVKSIYGKGSEFIITLPVIQMEGDKEDSIIESFCEKKKEIEFSDIST</sequence>
<dbReference type="InterPro" id="IPR000014">
    <property type="entry name" value="PAS"/>
</dbReference>
<evidence type="ECO:0000313" key="10">
    <source>
        <dbReference type="EMBL" id="GLC28895.1"/>
    </source>
</evidence>
<evidence type="ECO:0000256" key="2">
    <source>
        <dbReference type="ARBA" id="ARBA00012438"/>
    </source>
</evidence>
<dbReference type="InterPro" id="IPR050736">
    <property type="entry name" value="Sensor_HK_Regulatory"/>
</dbReference>
<dbReference type="InterPro" id="IPR035965">
    <property type="entry name" value="PAS-like_dom_sf"/>
</dbReference>
<proteinExistence type="predicted"/>
<comment type="caution">
    <text evidence="10">The sequence shown here is derived from an EMBL/GenBank/DDBJ whole genome shotgun (WGS) entry which is preliminary data.</text>
</comment>
<dbReference type="SUPFAM" id="SSF47384">
    <property type="entry name" value="Homodimeric domain of signal transducing histidine kinase"/>
    <property type="match status" value="1"/>
</dbReference>
<gene>
    <name evidence="10" type="ORF">bsdE14_03050</name>
</gene>
<keyword evidence="3" id="KW-0597">Phosphoprotein</keyword>
<organism evidence="10 11">
    <name type="scientific">Clostridium omnivorum</name>
    <dbReference type="NCBI Taxonomy" id="1604902"/>
    <lineage>
        <taxon>Bacteria</taxon>
        <taxon>Bacillati</taxon>
        <taxon>Bacillota</taxon>
        <taxon>Clostridia</taxon>
        <taxon>Eubacteriales</taxon>
        <taxon>Clostridiaceae</taxon>
        <taxon>Clostridium</taxon>
    </lineage>
</organism>
<dbReference type="SUPFAM" id="SSF55874">
    <property type="entry name" value="ATPase domain of HSP90 chaperone/DNA topoisomerase II/histidine kinase"/>
    <property type="match status" value="1"/>
</dbReference>
<evidence type="ECO:0000256" key="7">
    <source>
        <dbReference type="SAM" id="Phobius"/>
    </source>
</evidence>
<dbReference type="CDD" id="cd00082">
    <property type="entry name" value="HisKA"/>
    <property type="match status" value="1"/>
</dbReference>
<comment type="catalytic activity">
    <reaction evidence="1">
        <text>ATP + protein L-histidine = ADP + protein N-phospho-L-histidine.</text>
        <dbReference type="EC" id="2.7.13.3"/>
    </reaction>
</comment>
<keyword evidence="4" id="KW-0808">Transferase</keyword>
<dbReference type="PROSITE" id="PS50109">
    <property type="entry name" value="HIS_KIN"/>
    <property type="match status" value="1"/>
</dbReference>
<feature type="transmembrane region" description="Helical" evidence="7">
    <location>
        <begin position="93"/>
        <end position="112"/>
    </location>
</feature>
<feature type="transmembrane region" description="Helical" evidence="7">
    <location>
        <begin position="66"/>
        <end position="86"/>
    </location>
</feature>
<dbReference type="PANTHER" id="PTHR43711">
    <property type="entry name" value="TWO-COMPONENT HISTIDINE KINASE"/>
    <property type="match status" value="1"/>
</dbReference>
<name>A0ABQ5N116_9CLOT</name>
<evidence type="ECO:0000256" key="3">
    <source>
        <dbReference type="ARBA" id="ARBA00022553"/>
    </source>
</evidence>
<dbReference type="InterPro" id="IPR004358">
    <property type="entry name" value="Sig_transdc_His_kin-like_C"/>
</dbReference>